<dbReference type="Pfam" id="PF00756">
    <property type="entry name" value="Esterase"/>
    <property type="match status" value="1"/>
</dbReference>
<dbReference type="InterPro" id="IPR032109">
    <property type="entry name" value="Big_3_5"/>
</dbReference>
<dbReference type="SUPFAM" id="SSF53474">
    <property type="entry name" value="alpha/beta-Hydrolases"/>
    <property type="match status" value="1"/>
</dbReference>
<protein>
    <submittedName>
        <fullName evidence="3">Enterochelin esterase-like enzyme</fullName>
    </submittedName>
</protein>
<dbReference type="EMBL" id="VIWZ01000001">
    <property type="protein sequence ID" value="TWG18839.1"/>
    <property type="molecule type" value="Genomic_DNA"/>
</dbReference>
<dbReference type="Pfam" id="PF16640">
    <property type="entry name" value="Big_3_5"/>
    <property type="match status" value="1"/>
</dbReference>
<organism evidence="3 4">
    <name type="scientific">Micromonospora taraxaci</name>
    <dbReference type="NCBI Taxonomy" id="1316803"/>
    <lineage>
        <taxon>Bacteria</taxon>
        <taxon>Bacillati</taxon>
        <taxon>Actinomycetota</taxon>
        <taxon>Actinomycetes</taxon>
        <taxon>Micromonosporales</taxon>
        <taxon>Micromonosporaceae</taxon>
        <taxon>Micromonospora</taxon>
    </lineage>
</organism>
<dbReference type="Gene3D" id="2.60.40.10">
    <property type="entry name" value="Immunoglobulins"/>
    <property type="match status" value="2"/>
</dbReference>
<dbReference type="CDD" id="cd02688">
    <property type="entry name" value="E_set"/>
    <property type="match status" value="1"/>
</dbReference>
<evidence type="ECO:0000259" key="2">
    <source>
        <dbReference type="Pfam" id="PF16640"/>
    </source>
</evidence>
<evidence type="ECO:0000313" key="4">
    <source>
        <dbReference type="Proteomes" id="UP000317685"/>
    </source>
</evidence>
<sequence>MRRAIGRRRLRRVISLLAFVSLGAGAIAPTPASAAGRPTTVEGATVKKDRHSPTGYTVRFVYHNPSATQVRLAGDLTLLDVGTGTTRYQPEAWQPGRYHAGGTEFLRDMTRDAKGNWSVSLPLHAGGLSYWYRVWDPTQGWVNKRIWDPASTNPRPPGESSFRVRNNDVLDAVYVPYDKKQNDPVLRERAEYELPIKDRSRRGTVQYVPYTTILGDGGHHLGVYLPANYDANRPEPYKVAYLAHGIFGDETDFMVPANVPNILDNMTAKGEIEPTVVVTMGNHFTGTSLGFASYNQTNAANNLVQTILPLIEENYNVSTERTGRAYAGFSYGGMTGGVVIRNYPTTFGFYGHFSGNPSLTAQDYDNIAAAVGDEPLSVFLGNGVFEGNLNAQNAIADNFRARGYAAATTQVPGAHDGMTAGQLFTIFARDHLWSGVDTVSVTPGTARLTQGWNWTRQFNAQVTTNEGVSPAVTWSVEGATSTGTTVSADGLLSVAAAETASSLTVVATSVVDPTRRATAQVTLTPPGAAGATVRAKATPASVVRGGTLTVNVDVRAHSPHGKAPKVTGEVAVTVGGTTRTVALSGGEAVVELSTAGLSAGVHPVVVTYSGDPTYARATAGPQHVRVR</sequence>
<dbReference type="Gene3D" id="3.40.50.1820">
    <property type="entry name" value="alpha/beta hydrolase"/>
    <property type="match status" value="1"/>
</dbReference>
<dbReference type="Proteomes" id="UP000317685">
    <property type="component" value="Unassembled WGS sequence"/>
</dbReference>
<comment type="caution">
    <text evidence="3">The sequence shown here is derived from an EMBL/GenBank/DDBJ whole genome shotgun (WGS) entry which is preliminary data.</text>
</comment>
<reference evidence="3 4" key="1">
    <citation type="submission" date="2019-06" db="EMBL/GenBank/DDBJ databases">
        <title>Sequencing the genomes of 1000 actinobacteria strains.</title>
        <authorList>
            <person name="Klenk H.-P."/>
        </authorList>
    </citation>
    <scope>NUCLEOTIDE SEQUENCE [LARGE SCALE GENOMIC DNA]</scope>
    <source>
        <strain evidence="3 4">DSM 45885</strain>
    </source>
</reference>
<dbReference type="GO" id="GO:0005975">
    <property type="term" value="P:carbohydrate metabolic process"/>
    <property type="evidence" value="ECO:0007669"/>
    <property type="project" value="UniProtKB-ARBA"/>
</dbReference>
<accession>A0A561W4P6</accession>
<evidence type="ECO:0000256" key="1">
    <source>
        <dbReference type="SAM" id="SignalP"/>
    </source>
</evidence>
<gene>
    <name evidence="3" type="ORF">FHU34_114213</name>
</gene>
<dbReference type="InterPro" id="IPR000801">
    <property type="entry name" value="Esterase-like"/>
</dbReference>
<dbReference type="PANTHER" id="PTHR48098:SF3">
    <property type="entry name" value="IRON(III) ENTEROBACTIN ESTERASE"/>
    <property type="match status" value="1"/>
</dbReference>
<dbReference type="PANTHER" id="PTHR48098">
    <property type="entry name" value="ENTEROCHELIN ESTERASE-RELATED"/>
    <property type="match status" value="1"/>
</dbReference>
<keyword evidence="1" id="KW-0732">Signal</keyword>
<proteinExistence type="predicted"/>
<dbReference type="InterPro" id="IPR013783">
    <property type="entry name" value="Ig-like_fold"/>
</dbReference>
<evidence type="ECO:0000313" key="3">
    <source>
        <dbReference type="EMBL" id="TWG18839.1"/>
    </source>
</evidence>
<dbReference type="InterPro" id="IPR050583">
    <property type="entry name" value="Mycobacterial_A85_antigen"/>
</dbReference>
<name>A0A561W4P6_9ACTN</name>
<keyword evidence="4" id="KW-1185">Reference proteome</keyword>
<feature type="domain" description="Bacterial Ig-like" evidence="2">
    <location>
        <begin position="537"/>
        <end position="626"/>
    </location>
</feature>
<dbReference type="AlphaFoldDB" id="A0A561W4P6"/>
<feature type="chain" id="PRO_5022018151" evidence="1">
    <location>
        <begin position="35"/>
        <end position="627"/>
    </location>
</feature>
<dbReference type="InterPro" id="IPR029058">
    <property type="entry name" value="AB_hydrolase_fold"/>
</dbReference>
<feature type="signal peptide" evidence="1">
    <location>
        <begin position="1"/>
        <end position="34"/>
    </location>
</feature>